<protein>
    <recommendedName>
        <fullName evidence="1">DinB-like domain-containing protein</fullName>
    </recommendedName>
</protein>
<dbReference type="AlphaFoldDB" id="A0A916YV78"/>
<gene>
    <name evidence="2" type="ORF">GCM10011514_27360</name>
</gene>
<dbReference type="InterPro" id="IPR034660">
    <property type="entry name" value="DinB/YfiT-like"/>
</dbReference>
<sequence>MTSVMTLEQRQFPIGKWSPKKSYSAKEIERNIGIIEKYPAKYKRLTKKLSDEDLAKAYREGAWNVRQLLTHISDMHIMHYARFKQALSDENPVGFVANINAWNATAEISSTPPADALLLLEATHKRWAFLMRNMSESDFNKTFFHALRQINLTLAQALSMAAWHTKHHFEHIRIALQ</sequence>
<feature type="domain" description="DinB-like" evidence="1">
    <location>
        <begin position="39"/>
        <end position="172"/>
    </location>
</feature>
<keyword evidence="3" id="KW-1185">Reference proteome</keyword>
<dbReference type="NCBIfam" id="NF009807">
    <property type="entry name" value="PRK13291.1"/>
    <property type="match status" value="1"/>
</dbReference>
<reference evidence="2" key="1">
    <citation type="journal article" date="2014" name="Int. J. Syst. Evol. Microbiol.">
        <title>Complete genome sequence of Corynebacterium casei LMG S-19264T (=DSM 44701T), isolated from a smear-ripened cheese.</title>
        <authorList>
            <consortium name="US DOE Joint Genome Institute (JGI-PGF)"/>
            <person name="Walter F."/>
            <person name="Albersmeier A."/>
            <person name="Kalinowski J."/>
            <person name="Ruckert C."/>
        </authorList>
    </citation>
    <scope>NUCLEOTIDE SEQUENCE</scope>
    <source>
        <strain evidence="2">CGMCC 1.15958</strain>
    </source>
</reference>
<evidence type="ECO:0000259" key="1">
    <source>
        <dbReference type="Pfam" id="PF12867"/>
    </source>
</evidence>
<evidence type="ECO:0000313" key="3">
    <source>
        <dbReference type="Proteomes" id="UP000609064"/>
    </source>
</evidence>
<dbReference type="Pfam" id="PF12867">
    <property type="entry name" value="DinB_2"/>
    <property type="match status" value="1"/>
</dbReference>
<organism evidence="2 3">
    <name type="scientific">Emticicia aquatilis</name>
    <dbReference type="NCBI Taxonomy" id="1537369"/>
    <lineage>
        <taxon>Bacteria</taxon>
        <taxon>Pseudomonadati</taxon>
        <taxon>Bacteroidota</taxon>
        <taxon>Cytophagia</taxon>
        <taxon>Cytophagales</taxon>
        <taxon>Leadbetterellaceae</taxon>
        <taxon>Emticicia</taxon>
    </lineage>
</organism>
<dbReference type="Proteomes" id="UP000609064">
    <property type="component" value="Unassembled WGS sequence"/>
</dbReference>
<reference evidence="2" key="2">
    <citation type="submission" date="2020-09" db="EMBL/GenBank/DDBJ databases">
        <authorList>
            <person name="Sun Q."/>
            <person name="Zhou Y."/>
        </authorList>
    </citation>
    <scope>NUCLEOTIDE SEQUENCE</scope>
    <source>
        <strain evidence="2">CGMCC 1.15958</strain>
    </source>
</reference>
<proteinExistence type="predicted"/>
<accession>A0A916YV78</accession>
<dbReference type="EMBL" id="BMKK01000005">
    <property type="protein sequence ID" value="GGD61847.1"/>
    <property type="molecule type" value="Genomic_DNA"/>
</dbReference>
<dbReference type="InterPro" id="IPR024775">
    <property type="entry name" value="DinB-like"/>
</dbReference>
<dbReference type="RefSeq" id="WP_188766666.1">
    <property type="nucleotide sequence ID" value="NZ_BMKK01000005.1"/>
</dbReference>
<dbReference type="SUPFAM" id="SSF109854">
    <property type="entry name" value="DinB/YfiT-like putative metalloenzymes"/>
    <property type="match status" value="1"/>
</dbReference>
<evidence type="ECO:0000313" key="2">
    <source>
        <dbReference type="EMBL" id="GGD61847.1"/>
    </source>
</evidence>
<name>A0A916YV78_9BACT</name>
<dbReference type="Gene3D" id="1.20.120.450">
    <property type="entry name" value="dinb family like domain"/>
    <property type="match status" value="1"/>
</dbReference>
<comment type="caution">
    <text evidence="2">The sequence shown here is derived from an EMBL/GenBank/DDBJ whole genome shotgun (WGS) entry which is preliminary data.</text>
</comment>